<evidence type="ECO:0000256" key="2">
    <source>
        <dbReference type="ARBA" id="ARBA00023125"/>
    </source>
</evidence>
<keyword evidence="3" id="KW-0804">Transcription</keyword>
<gene>
    <name evidence="7" type="ORF">MVI01_38200</name>
</gene>
<evidence type="ECO:0000256" key="4">
    <source>
        <dbReference type="PROSITE-ProRule" id="PRU00335"/>
    </source>
</evidence>
<dbReference type="Proteomes" id="UP000321224">
    <property type="component" value="Unassembled WGS sequence"/>
</dbReference>
<comment type="caution">
    <text evidence="7">The sequence shown here is derived from an EMBL/GenBank/DDBJ whole genome shotgun (WGS) entry which is preliminary data.</text>
</comment>
<protein>
    <submittedName>
        <fullName evidence="7">TetR family transcriptional regulator</fullName>
    </submittedName>
</protein>
<keyword evidence="2 4" id="KW-0238">DNA-binding</keyword>
<feature type="domain" description="HTH tetR-type" evidence="6">
    <location>
        <begin position="19"/>
        <end position="79"/>
    </location>
</feature>
<dbReference type="EMBL" id="BJVY01000021">
    <property type="protein sequence ID" value="GEL72036.1"/>
    <property type="molecule type" value="Genomic_DNA"/>
</dbReference>
<proteinExistence type="predicted"/>
<dbReference type="InterPro" id="IPR001647">
    <property type="entry name" value="HTH_TetR"/>
</dbReference>
<dbReference type="PRINTS" id="PR00455">
    <property type="entry name" value="HTHTETR"/>
</dbReference>
<dbReference type="SUPFAM" id="SSF48498">
    <property type="entry name" value="Tetracyclin repressor-like, C-terminal domain"/>
    <property type="match status" value="1"/>
</dbReference>
<dbReference type="PANTHER" id="PTHR47506">
    <property type="entry name" value="TRANSCRIPTIONAL REGULATORY PROTEIN"/>
    <property type="match status" value="1"/>
</dbReference>
<dbReference type="InterPro" id="IPR009057">
    <property type="entry name" value="Homeodomain-like_sf"/>
</dbReference>
<evidence type="ECO:0000313" key="7">
    <source>
        <dbReference type="EMBL" id="GEL72036.1"/>
    </source>
</evidence>
<evidence type="ECO:0000256" key="3">
    <source>
        <dbReference type="ARBA" id="ARBA00023163"/>
    </source>
</evidence>
<dbReference type="InterPro" id="IPR036271">
    <property type="entry name" value="Tet_transcr_reg_TetR-rel_C_sf"/>
</dbReference>
<organism evidence="7 8">
    <name type="scientific">Myxococcus virescens</name>
    <dbReference type="NCBI Taxonomy" id="83456"/>
    <lineage>
        <taxon>Bacteria</taxon>
        <taxon>Pseudomonadati</taxon>
        <taxon>Myxococcota</taxon>
        <taxon>Myxococcia</taxon>
        <taxon>Myxococcales</taxon>
        <taxon>Cystobacterineae</taxon>
        <taxon>Myxococcaceae</taxon>
        <taxon>Myxococcus</taxon>
    </lineage>
</organism>
<sequence>MPHARLPPETHVAPRRHDPERRDRIIDAALAVIAEGGVAGTSHRRVAERAGVPLGSMTYHFTSMDELLHEAFSRFAQRISERFAERLAAATDLDSLVSAIVHIVHDDLAAGQDELVLTLELYTLAARQRAFRQITHDWMRRSRAVLERFVDARMAHQLDALVEGLFIHVSLDPAPRSRDLTRDAVRRLLSLAP</sequence>
<dbReference type="PANTHER" id="PTHR47506:SF6">
    <property type="entry name" value="HTH-TYPE TRANSCRIPTIONAL REPRESSOR NEMR"/>
    <property type="match status" value="1"/>
</dbReference>
<evidence type="ECO:0000256" key="5">
    <source>
        <dbReference type="SAM" id="MobiDB-lite"/>
    </source>
</evidence>
<accession>A0A511HER8</accession>
<dbReference type="AlphaFoldDB" id="A0A511HER8"/>
<dbReference type="GO" id="GO:0003677">
    <property type="term" value="F:DNA binding"/>
    <property type="evidence" value="ECO:0007669"/>
    <property type="project" value="UniProtKB-UniRule"/>
</dbReference>
<feature type="region of interest" description="Disordered" evidence="5">
    <location>
        <begin position="1"/>
        <end position="20"/>
    </location>
</feature>
<name>A0A511HER8_9BACT</name>
<dbReference type="SUPFAM" id="SSF46689">
    <property type="entry name" value="Homeodomain-like"/>
    <property type="match status" value="1"/>
</dbReference>
<dbReference type="Pfam" id="PF17940">
    <property type="entry name" value="TetR_C_31"/>
    <property type="match status" value="1"/>
</dbReference>
<dbReference type="PROSITE" id="PS50977">
    <property type="entry name" value="HTH_TETR_2"/>
    <property type="match status" value="1"/>
</dbReference>
<evidence type="ECO:0000259" key="6">
    <source>
        <dbReference type="PROSITE" id="PS50977"/>
    </source>
</evidence>
<dbReference type="InterPro" id="IPR041583">
    <property type="entry name" value="TetR_C_31"/>
</dbReference>
<reference evidence="7 8" key="1">
    <citation type="submission" date="2019-07" db="EMBL/GenBank/DDBJ databases">
        <title>Whole genome shotgun sequence of Myxococcus virescens NBRC 100334.</title>
        <authorList>
            <person name="Hosoyama A."/>
            <person name="Uohara A."/>
            <person name="Ohji S."/>
            <person name="Ichikawa N."/>
        </authorList>
    </citation>
    <scope>NUCLEOTIDE SEQUENCE [LARGE SCALE GENOMIC DNA]</scope>
    <source>
        <strain evidence="7 8">NBRC 100334</strain>
    </source>
</reference>
<feature type="DNA-binding region" description="H-T-H motif" evidence="4">
    <location>
        <begin position="42"/>
        <end position="61"/>
    </location>
</feature>
<keyword evidence="1" id="KW-0805">Transcription regulation</keyword>
<dbReference type="Gene3D" id="1.10.357.10">
    <property type="entry name" value="Tetracycline Repressor, domain 2"/>
    <property type="match status" value="1"/>
</dbReference>
<evidence type="ECO:0000313" key="8">
    <source>
        <dbReference type="Proteomes" id="UP000321224"/>
    </source>
</evidence>
<dbReference type="Pfam" id="PF00440">
    <property type="entry name" value="TetR_N"/>
    <property type="match status" value="1"/>
</dbReference>
<evidence type="ECO:0000256" key="1">
    <source>
        <dbReference type="ARBA" id="ARBA00023015"/>
    </source>
</evidence>